<protein>
    <submittedName>
        <fullName evidence="2">Uncharacterized protein</fullName>
    </submittedName>
</protein>
<feature type="region of interest" description="Disordered" evidence="1">
    <location>
        <begin position="83"/>
        <end position="106"/>
    </location>
</feature>
<organism evidence="2 3">
    <name type="scientific">Mugilogobius chulae</name>
    <name type="common">yellowstripe goby</name>
    <dbReference type="NCBI Taxonomy" id="88201"/>
    <lineage>
        <taxon>Eukaryota</taxon>
        <taxon>Metazoa</taxon>
        <taxon>Chordata</taxon>
        <taxon>Craniata</taxon>
        <taxon>Vertebrata</taxon>
        <taxon>Euteleostomi</taxon>
        <taxon>Actinopterygii</taxon>
        <taxon>Neopterygii</taxon>
        <taxon>Teleostei</taxon>
        <taxon>Neoteleostei</taxon>
        <taxon>Acanthomorphata</taxon>
        <taxon>Gobiaria</taxon>
        <taxon>Gobiiformes</taxon>
        <taxon>Gobioidei</taxon>
        <taxon>Gobiidae</taxon>
        <taxon>Gobionellinae</taxon>
        <taxon>Mugilogobius</taxon>
    </lineage>
</organism>
<evidence type="ECO:0000313" key="2">
    <source>
        <dbReference type="EMBL" id="KAK7929825.1"/>
    </source>
</evidence>
<keyword evidence="3" id="KW-1185">Reference proteome</keyword>
<evidence type="ECO:0000313" key="3">
    <source>
        <dbReference type="Proteomes" id="UP001460270"/>
    </source>
</evidence>
<proteinExistence type="predicted"/>
<accession>A0AAW0PJF7</accession>
<feature type="region of interest" description="Disordered" evidence="1">
    <location>
        <begin position="1"/>
        <end position="34"/>
    </location>
</feature>
<reference evidence="3" key="1">
    <citation type="submission" date="2024-04" db="EMBL/GenBank/DDBJ databases">
        <title>Salinicola lusitanus LLJ914,a marine bacterium isolated from the Okinawa Trough.</title>
        <authorList>
            <person name="Li J."/>
        </authorList>
    </citation>
    <scope>NUCLEOTIDE SEQUENCE [LARGE SCALE GENOMIC DNA]</scope>
</reference>
<dbReference type="Proteomes" id="UP001460270">
    <property type="component" value="Unassembled WGS sequence"/>
</dbReference>
<dbReference type="AlphaFoldDB" id="A0AAW0PJF7"/>
<evidence type="ECO:0000256" key="1">
    <source>
        <dbReference type="SAM" id="MobiDB-lite"/>
    </source>
</evidence>
<sequence>MQQQQQQHPVPKVAIPRLPSTAQKKFRNFKTPETKLAEKRLRDRSRVYLGSQSERWQEVRDRNGLKTSEDMAKFLLDSYEKFGKGSSSQKLQKTRPRSSDYPESDE</sequence>
<gene>
    <name evidence="2" type="ORF">WMY93_006220</name>
</gene>
<dbReference type="EMBL" id="JBBPFD010000004">
    <property type="protein sequence ID" value="KAK7929825.1"/>
    <property type="molecule type" value="Genomic_DNA"/>
</dbReference>
<comment type="caution">
    <text evidence="2">The sequence shown here is derived from an EMBL/GenBank/DDBJ whole genome shotgun (WGS) entry which is preliminary data.</text>
</comment>
<name>A0AAW0PJF7_9GOBI</name>